<comment type="caution">
    <text evidence="1">The sequence shown here is derived from an EMBL/GenBank/DDBJ whole genome shotgun (WGS) entry which is preliminary data.</text>
</comment>
<dbReference type="Proteomes" id="UP000887013">
    <property type="component" value="Unassembled WGS sequence"/>
</dbReference>
<dbReference type="EMBL" id="BMAW01004354">
    <property type="protein sequence ID" value="GFS88296.1"/>
    <property type="molecule type" value="Genomic_DNA"/>
</dbReference>
<name>A0A8X6N1E7_NEPPI</name>
<evidence type="ECO:0000313" key="1">
    <source>
        <dbReference type="EMBL" id="GFS88296.1"/>
    </source>
</evidence>
<dbReference type="AlphaFoldDB" id="A0A8X6N1E7"/>
<evidence type="ECO:0000313" key="2">
    <source>
        <dbReference type="Proteomes" id="UP000887013"/>
    </source>
</evidence>
<proteinExistence type="predicted"/>
<gene>
    <name evidence="1" type="ORF">NPIL_702891</name>
</gene>
<organism evidence="1 2">
    <name type="scientific">Nephila pilipes</name>
    <name type="common">Giant wood spider</name>
    <name type="synonym">Nephila maculata</name>
    <dbReference type="NCBI Taxonomy" id="299642"/>
    <lineage>
        <taxon>Eukaryota</taxon>
        <taxon>Metazoa</taxon>
        <taxon>Ecdysozoa</taxon>
        <taxon>Arthropoda</taxon>
        <taxon>Chelicerata</taxon>
        <taxon>Arachnida</taxon>
        <taxon>Araneae</taxon>
        <taxon>Araneomorphae</taxon>
        <taxon>Entelegynae</taxon>
        <taxon>Araneoidea</taxon>
        <taxon>Nephilidae</taxon>
        <taxon>Nephila</taxon>
    </lineage>
</organism>
<accession>A0A8X6N1E7</accession>
<sequence length="97" mass="11566">MRIWKRVRDIEKRIWQLEERLDYARRGTRSERRNPVREKTWSGKEERCIFKIQLNLLNLLVCDVSLSVLKIKTSGLNVAIIILTLEHHTGHQSSKRT</sequence>
<protein>
    <submittedName>
        <fullName evidence="1">Uncharacterized protein</fullName>
    </submittedName>
</protein>
<keyword evidence="2" id="KW-1185">Reference proteome</keyword>
<reference evidence="1" key="1">
    <citation type="submission" date="2020-08" db="EMBL/GenBank/DDBJ databases">
        <title>Multicomponent nature underlies the extraordinary mechanical properties of spider dragline silk.</title>
        <authorList>
            <person name="Kono N."/>
            <person name="Nakamura H."/>
            <person name="Mori M."/>
            <person name="Yoshida Y."/>
            <person name="Ohtoshi R."/>
            <person name="Malay A.D."/>
            <person name="Moran D.A.P."/>
            <person name="Tomita M."/>
            <person name="Numata K."/>
            <person name="Arakawa K."/>
        </authorList>
    </citation>
    <scope>NUCLEOTIDE SEQUENCE</scope>
</reference>